<name>A0ABQ8C7E7_BRANA</name>
<evidence type="ECO:0000313" key="1">
    <source>
        <dbReference type="EMBL" id="KAH0912958.1"/>
    </source>
</evidence>
<sequence length="111" mass="13274">AVASRLRRGEENCSLGFDSGRWRLPQLRRRRPLFPGGGSFFSFAFPGGEGYNSFASPALSISWRFLVFGFRIWCVVERWPSRMRFRRSDEALRRVDRFEEQRWFRRRLCGF</sequence>
<feature type="non-terminal residue" evidence="1">
    <location>
        <position position="1"/>
    </location>
</feature>
<dbReference type="Proteomes" id="UP000824890">
    <property type="component" value="Unassembled WGS sequence"/>
</dbReference>
<comment type="caution">
    <text evidence="1">The sequence shown here is derived from an EMBL/GenBank/DDBJ whole genome shotgun (WGS) entry which is preliminary data.</text>
</comment>
<proteinExistence type="predicted"/>
<dbReference type="EMBL" id="JAGKQM010000009">
    <property type="protein sequence ID" value="KAH0912958.1"/>
    <property type="molecule type" value="Genomic_DNA"/>
</dbReference>
<accession>A0ABQ8C7E7</accession>
<protein>
    <submittedName>
        <fullName evidence="1">Uncharacterized protein</fullName>
    </submittedName>
</protein>
<gene>
    <name evidence="1" type="ORF">HID58_036279</name>
</gene>
<organism evidence="1 2">
    <name type="scientific">Brassica napus</name>
    <name type="common">Rape</name>
    <dbReference type="NCBI Taxonomy" id="3708"/>
    <lineage>
        <taxon>Eukaryota</taxon>
        <taxon>Viridiplantae</taxon>
        <taxon>Streptophyta</taxon>
        <taxon>Embryophyta</taxon>
        <taxon>Tracheophyta</taxon>
        <taxon>Spermatophyta</taxon>
        <taxon>Magnoliopsida</taxon>
        <taxon>eudicotyledons</taxon>
        <taxon>Gunneridae</taxon>
        <taxon>Pentapetalae</taxon>
        <taxon>rosids</taxon>
        <taxon>malvids</taxon>
        <taxon>Brassicales</taxon>
        <taxon>Brassicaceae</taxon>
        <taxon>Brassiceae</taxon>
        <taxon>Brassica</taxon>
    </lineage>
</organism>
<evidence type="ECO:0000313" key="2">
    <source>
        <dbReference type="Proteomes" id="UP000824890"/>
    </source>
</evidence>
<keyword evidence="2" id="KW-1185">Reference proteome</keyword>
<reference evidence="1 2" key="1">
    <citation type="submission" date="2021-05" db="EMBL/GenBank/DDBJ databases">
        <title>Genome Assembly of Synthetic Allotetraploid Brassica napus Reveals Homoeologous Exchanges between Subgenomes.</title>
        <authorList>
            <person name="Davis J.T."/>
        </authorList>
    </citation>
    <scope>NUCLEOTIDE SEQUENCE [LARGE SCALE GENOMIC DNA]</scope>
    <source>
        <strain evidence="2">cv. Da-Ae</strain>
        <tissue evidence="1">Seedling</tissue>
    </source>
</reference>